<keyword evidence="1" id="KW-1133">Transmembrane helix</keyword>
<feature type="transmembrane region" description="Helical" evidence="1">
    <location>
        <begin position="19"/>
        <end position="37"/>
    </location>
</feature>
<keyword evidence="3" id="KW-1185">Reference proteome</keyword>
<dbReference type="RefSeq" id="WP_196398652.1">
    <property type="nucleotide sequence ID" value="NZ_JADNYM010000038.1"/>
</dbReference>
<keyword evidence="1" id="KW-0812">Transmembrane</keyword>
<evidence type="ECO:0000256" key="1">
    <source>
        <dbReference type="SAM" id="Phobius"/>
    </source>
</evidence>
<accession>A0A931CRL0</accession>
<evidence type="ECO:0000313" key="2">
    <source>
        <dbReference type="EMBL" id="MBG0741722.1"/>
    </source>
</evidence>
<keyword evidence="1" id="KW-0472">Membrane</keyword>
<dbReference type="Proteomes" id="UP000655366">
    <property type="component" value="Unassembled WGS sequence"/>
</dbReference>
<reference evidence="2 3" key="1">
    <citation type="submission" date="2020-11" db="EMBL/GenBank/DDBJ databases">
        <title>Arthrobacter antarcticus sp. nov., isolated from Antarctic Soil.</title>
        <authorList>
            <person name="Li J."/>
        </authorList>
    </citation>
    <scope>NUCLEOTIDE SEQUENCE [LARGE SCALE GENOMIC DNA]</scope>
    <source>
        <strain evidence="2 3">Z1-20</strain>
    </source>
</reference>
<protein>
    <submittedName>
        <fullName evidence="2">Uncharacterized protein</fullName>
    </submittedName>
</protein>
<organism evidence="2 3">
    <name type="scientific">Arthrobacter terrae</name>
    <dbReference type="NCBI Taxonomy" id="2935737"/>
    <lineage>
        <taxon>Bacteria</taxon>
        <taxon>Bacillati</taxon>
        <taxon>Actinomycetota</taxon>
        <taxon>Actinomycetes</taxon>
        <taxon>Micrococcales</taxon>
        <taxon>Micrococcaceae</taxon>
        <taxon>Arthrobacter</taxon>
    </lineage>
</organism>
<evidence type="ECO:0000313" key="3">
    <source>
        <dbReference type="Proteomes" id="UP000655366"/>
    </source>
</evidence>
<sequence>MTDNKPAPKRKMTKVGRQYVAVGIVFLIAAVIFIFTMDSPGLWISFMMLGIVFTTSGATGAFEQKKNQ</sequence>
<comment type="caution">
    <text evidence="2">The sequence shown here is derived from an EMBL/GenBank/DDBJ whole genome shotgun (WGS) entry which is preliminary data.</text>
</comment>
<dbReference type="AlphaFoldDB" id="A0A931CRL0"/>
<gene>
    <name evidence="2" type="ORF">IV500_20405</name>
</gene>
<name>A0A931CRL0_9MICC</name>
<dbReference type="EMBL" id="JADNYM010000038">
    <property type="protein sequence ID" value="MBG0741722.1"/>
    <property type="molecule type" value="Genomic_DNA"/>
</dbReference>
<proteinExistence type="predicted"/>
<feature type="transmembrane region" description="Helical" evidence="1">
    <location>
        <begin position="43"/>
        <end position="62"/>
    </location>
</feature>